<gene>
    <name evidence="5 6" type="primary">queA</name>
    <name evidence="6" type="ORF">JW984_03340</name>
</gene>
<dbReference type="EC" id="2.4.99.17" evidence="5"/>
<comment type="subunit">
    <text evidence="5">Monomer.</text>
</comment>
<comment type="pathway">
    <text evidence="5">tRNA modification; tRNA-queuosine biosynthesis.</text>
</comment>
<evidence type="ECO:0000256" key="5">
    <source>
        <dbReference type="HAMAP-Rule" id="MF_00113"/>
    </source>
</evidence>
<dbReference type="PANTHER" id="PTHR30307:SF0">
    <property type="entry name" value="S-ADENOSYLMETHIONINE:TRNA RIBOSYLTRANSFERASE-ISOMERASE"/>
    <property type="match status" value="1"/>
</dbReference>
<evidence type="ECO:0000256" key="3">
    <source>
        <dbReference type="ARBA" id="ARBA00022691"/>
    </source>
</evidence>
<name>A0A9D8KCL3_9DELT</name>
<evidence type="ECO:0000256" key="1">
    <source>
        <dbReference type="ARBA" id="ARBA00022490"/>
    </source>
</evidence>
<dbReference type="SUPFAM" id="SSF111337">
    <property type="entry name" value="QueA-like"/>
    <property type="match status" value="1"/>
</dbReference>
<dbReference type="Gene3D" id="2.40.10.240">
    <property type="entry name" value="QueA-like"/>
    <property type="match status" value="1"/>
</dbReference>
<protein>
    <recommendedName>
        <fullName evidence="5">S-adenosylmethionine:tRNA ribosyltransferase-isomerase</fullName>
        <ecNumber evidence="5">2.4.99.17</ecNumber>
    </recommendedName>
    <alternativeName>
        <fullName evidence="5">Queuosine biosynthesis protein QueA</fullName>
    </alternativeName>
</protein>
<comment type="similarity">
    <text evidence="5">Belongs to the QueA family.</text>
</comment>
<keyword evidence="6" id="KW-0328">Glycosyltransferase</keyword>
<evidence type="ECO:0000256" key="4">
    <source>
        <dbReference type="ARBA" id="ARBA00022785"/>
    </source>
</evidence>
<evidence type="ECO:0000256" key="2">
    <source>
        <dbReference type="ARBA" id="ARBA00022679"/>
    </source>
</evidence>
<comment type="caution">
    <text evidence="6">The sequence shown here is derived from an EMBL/GenBank/DDBJ whole genome shotgun (WGS) entry which is preliminary data.</text>
</comment>
<dbReference type="InterPro" id="IPR042118">
    <property type="entry name" value="QueA_dom1"/>
</dbReference>
<dbReference type="Proteomes" id="UP000809273">
    <property type="component" value="Unassembled WGS sequence"/>
</dbReference>
<comment type="function">
    <text evidence="5">Transfers and isomerizes the ribose moiety from AdoMet to the 7-aminomethyl group of 7-deazaguanine (preQ1-tRNA) to give epoxyqueuosine (oQ-tRNA).</text>
</comment>
<dbReference type="InterPro" id="IPR036100">
    <property type="entry name" value="QueA_sf"/>
</dbReference>
<dbReference type="NCBIfam" id="TIGR00113">
    <property type="entry name" value="queA"/>
    <property type="match status" value="1"/>
</dbReference>
<dbReference type="InterPro" id="IPR042119">
    <property type="entry name" value="QueA_dom2"/>
</dbReference>
<dbReference type="AlphaFoldDB" id="A0A9D8KCL3"/>
<dbReference type="Gene3D" id="3.40.1780.10">
    <property type="entry name" value="QueA-like"/>
    <property type="match status" value="1"/>
</dbReference>
<reference evidence="6" key="1">
    <citation type="journal article" date="2021" name="Environ. Microbiol.">
        <title>Genomic characterization of three novel Desulfobacterota classes expand the metabolic and phylogenetic diversity of the phylum.</title>
        <authorList>
            <person name="Murphy C.L."/>
            <person name="Biggerstaff J."/>
            <person name="Eichhorn A."/>
            <person name="Ewing E."/>
            <person name="Shahan R."/>
            <person name="Soriano D."/>
            <person name="Stewart S."/>
            <person name="VanMol K."/>
            <person name="Walker R."/>
            <person name="Walters P."/>
            <person name="Elshahed M.S."/>
            <person name="Youssef N.H."/>
        </authorList>
    </citation>
    <scope>NUCLEOTIDE SEQUENCE</scope>
    <source>
        <strain evidence="6">Zod_Metabat.24</strain>
    </source>
</reference>
<dbReference type="NCBIfam" id="NF001140">
    <property type="entry name" value="PRK00147.1"/>
    <property type="match status" value="1"/>
</dbReference>
<sequence>MIAQVPAETRGGSRLMVLDRQGRSGVGHYSFSDIGKFLKKGDLVVVNDSRVVPAVVHGRKVTGGRVRLLFLGDGGNGLGKGEKSYRGYRCLIYGKRVRRGTKLLLPGGAEVVVLGRGEEEGGDGFGGGYWVSLAGGVGEDRGALFEYLERWGRTPLPPYIKRSGNGAGGEGKVGSDDIEELDRRRYQTVYAGPPGSVAAPTAGLHFDEGAIAELEGQGVEFAKITLHVGLGTFLPIRSSRLEDHVMHGEEYEISCGTAEAVNRARAEGRRVVAVGTTTVRGLESAVNENGEVKAGRDVTSLFITPGYRFRVVDVLLTNFHLPRSTLVVLVSVFCEAPGVSGSEMILRAYREAIEKGYRFYSYGDAMLII</sequence>
<dbReference type="Pfam" id="PF02547">
    <property type="entry name" value="Queuosine_synth"/>
    <property type="match status" value="1"/>
</dbReference>
<organism evidence="6 7">
    <name type="scientific">Candidatus Zymogenus saltonus</name>
    <dbReference type="NCBI Taxonomy" id="2844893"/>
    <lineage>
        <taxon>Bacteria</taxon>
        <taxon>Deltaproteobacteria</taxon>
        <taxon>Candidatus Zymogenia</taxon>
        <taxon>Candidatus Zymogeniales</taxon>
        <taxon>Candidatus Zymogenaceae</taxon>
        <taxon>Candidatus Zymogenus</taxon>
    </lineage>
</organism>
<dbReference type="GO" id="GO:0051075">
    <property type="term" value="F:S-adenosylmethionine:tRNA ribosyltransferase-isomerase activity"/>
    <property type="evidence" value="ECO:0007669"/>
    <property type="project" value="UniProtKB-EC"/>
</dbReference>
<evidence type="ECO:0000313" key="7">
    <source>
        <dbReference type="Proteomes" id="UP000809273"/>
    </source>
</evidence>
<dbReference type="EMBL" id="JAFGIX010000017">
    <property type="protein sequence ID" value="MBN1572214.1"/>
    <property type="molecule type" value="Genomic_DNA"/>
</dbReference>
<keyword evidence="2 5" id="KW-0808">Transferase</keyword>
<dbReference type="HAMAP" id="MF_00113">
    <property type="entry name" value="QueA"/>
    <property type="match status" value="1"/>
</dbReference>
<comment type="catalytic activity">
    <reaction evidence="5">
        <text>7-aminomethyl-7-carbaguanosine(34) in tRNA + S-adenosyl-L-methionine = epoxyqueuosine(34) in tRNA + adenine + L-methionine + 2 H(+)</text>
        <dbReference type="Rhea" id="RHEA:32155"/>
        <dbReference type="Rhea" id="RHEA-COMP:10342"/>
        <dbReference type="Rhea" id="RHEA-COMP:18582"/>
        <dbReference type="ChEBI" id="CHEBI:15378"/>
        <dbReference type="ChEBI" id="CHEBI:16708"/>
        <dbReference type="ChEBI" id="CHEBI:57844"/>
        <dbReference type="ChEBI" id="CHEBI:59789"/>
        <dbReference type="ChEBI" id="CHEBI:82833"/>
        <dbReference type="ChEBI" id="CHEBI:194443"/>
        <dbReference type="EC" id="2.4.99.17"/>
    </reaction>
</comment>
<dbReference type="InterPro" id="IPR003699">
    <property type="entry name" value="QueA"/>
</dbReference>
<comment type="subcellular location">
    <subcellularLocation>
        <location evidence="5">Cytoplasm</location>
    </subcellularLocation>
</comment>
<dbReference type="PANTHER" id="PTHR30307">
    <property type="entry name" value="S-ADENOSYLMETHIONINE:TRNA RIBOSYLTRANSFERASE-ISOMERASE"/>
    <property type="match status" value="1"/>
</dbReference>
<proteinExistence type="inferred from homology"/>
<keyword evidence="1 5" id="KW-0963">Cytoplasm</keyword>
<evidence type="ECO:0000313" key="6">
    <source>
        <dbReference type="EMBL" id="MBN1572214.1"/>
    </source>
</evidence>
<accession>A0A9D8KCL3</accession>
<reference evidence="6" key="2">
    <citation type="submission" date="2021-01" db="EMBL/GenBank/DDBJ databases">
        <authorList>
            <person name="Hahn C.R."/>
            <person name="Youssef N.H."/>
            <person name="Elshahed M."/>
        </authorList>
    </citation>
    <scope>NUCLEOTIDE SEQUENCE</scope>
    <source>
        <strain evidence="6">Zod_Metabat.24</strain>
    </source>
</reference>
<dbReference type="GO" id="GO:0008616">
    <property type="term" value="P:tRNA queuosine(34) biosynthetic process"/>
    <property type="evidence" value="ECO:0007669"/>
    <property type="project" value="UniProtKB-UniRule"/>
</dbReference>
<keyword evidence="3 5" id="KW-0949">S-adenosyl-L-methionine</keyword>
<dbReference type="GO" id="GO:0005737">
    <property type="term" value="C:cytoplasm"/>
    <property type="evidence" value="ECO:0007669"/>
    <property type="project" value="UniProtKB-SubCell"/>
</dbReference>
<keyword evidence="4 5" id="KW-0671">Queuosine biosynthesis</keyword>